<dbReference type="OrthoDB" id="3828611at2"/>
<dbReference type="PANTHER" id="PTHR36169:SF1">
    <property type="entry name" value="ACETATE KINASE EUTQ"/>
    <property type="match status" value="1"/>
</dbReference>
<dbReference type="Pfam" id="PF06249">
    <property type="entry name" value="EutQ"/>
    <property type="match status" value="1"/>
</dbReference>
<dbReference type="AlphaFoldDB" id="A0A559TAB5"/>
<dbReference type="NCBIfam" id="NF012001">
    <property type="entry name" value="PRK15457.1"/>
    <property type="match status" value="1"/>
</dbReference>
<sequence length="234" mass="25886">MKKLITANDVRDAAVQGQQQICVVLRDCIITPEARMVAEQQGISICEQLTPAEEGPEISPRHNPERQRIREHILAHLPEGSMTETLLSQLIEKVEQEQRAQAMQTNSEAVPASFRSVTGKGGIKVVDGASVSFGRFDGVTEHQVGLSDLITARDGSSMAAGFMRWEKGFFPWTLNYDEIDLVLEGELHIRQQDETLVAKAGDVVFIPKGSSIEFGTPGHVRFLYVAWPADWQAC</sequence>
<evidence type="ECO:0000313" key="1">
    <source>
        <dbReference type="EMBL" id="TVZ71556.1"/>
    </source>
</evidence>
<reference evidence="1" key="2">
    <citation type="submission" date="2019-08" db="EMBL/GenBank/DDBJ databases">
        <title>Investigation of anaerobic lignin degradation for improved lignocellulosic biofuels.</title>
        <authorList>
            <person name="Deangelis K.PhD."/>
        </authorList>
    </citation>
    <scope>NUCLEOTIDE SEQUENCE [LARGE SCALE GENOMIC DNA]</scope>
    <source>
        <strain evidence="1">128R</strain>
    </source>
</reference>
<dbReference type="Gene3D" id="2.60.120.10">
    <property type="entry name" value="Jelly Rolls"/>
    <property type="match status" value="1"/>
</dbReference>
<name>A0A559TAB5_SERFO</name>
<dbReference type="InterPro" id="IPR010424">
    <property type="entry name" value="EutQ"/>
</dbReference>
<dbReference type="InterPro" id="IPR011051">
    <property type="entry name" value="RmlC_Cupin_sf"/>
</dbReference>
<accession>A0A559TAB5</accession>
<organism evidence="1">
    <name type="scientific">Serratia fonticola</name>
    <dbReference type="NCBI Taxonomy" id="47917"/>
    <lineage>
        <taxon>Bacteria</taxon>
        <taxon>Pseudomonadati</taxon>
        <taxon>Pseudomonadota</taxon>
        <taxon>Gammaproteobacteria</taxon>
        <taxon>Enterobacterales</taxon>
        <taxon>Yersiniaceae</taxon>
        <taxon>Serratia</taxon>
    </lineage>
</organism>
<proteinExistence type="predicted"/>
<dbReference type="SUPFAM" id="SSF51182">
    <property type="entry name" value="RmlC-like cupins"/>
    <property type="match status" value="1"/>
</dbReference>
<dbReference type="EMBL" id="VISQ01000001">
    <property type="protein sequence ID" value="TVZ71556.1"/>
    <property type="molecule type" value="Genomic_DNA"/>
</dbReference>
<dbReference type="InterPro" id="IPR014710">
    <property type="entry name" value="RmlC-like_jellyroll"/>
</dbReference>
<comment type="caution">
    <text evidence="1">The sequence shown here is derived from an EMBL/GenBank/DDBJ whole genome shotgun (WGS) entry which is preliminary data.</text>
</comment>
<dbReference type="PANTHER" id="PTHR36169">
    <property type="entry name" value="ETHANOLAMINE UTILIZATION PROTEIN EUTQ"/>
    <property type="match status" value="1"/>
</dbReference>
<reference evidence="1" key="1">
    <citation type="submission" date="2019-06" db="EMBL/GenBank/DDBJ databases">
        <authorList>
            <person name="Deangelis K."/>
            <person name="Huntemann M."/>
            <person name="Clum A."/>
            <person name="Pillay M."/>
            <person name="Palaniappan K."/>
            <person name="Varghese N."/>
            <person name="Mikhailova N."/>
            <person name="Stamatis D."/>
            <person name="Reddy T."/>
            <person name="Daum C."/>
            <person name="Shapiro N."/>
            <person name="Ivanova N."/>
            <person name="Kyrpides N."/>
            <person name="Woyke T."/>
        </authorList>
    </citation>
    <scope>NUCLEOTIDE SEQUENCE [LARGE SCALE GENOMIC DNA]</scope>
    <source>
        <strain evidence="1">128R</strain>
    </source>
</reference>
<gene>
    <name evidence="1" type="ORF">FHU10_4188</name>
</gene>
<protein>
    <submittedName>
        <fullName evidence="1">Ethanolamine utilization protein EutQ</fullName>
    </submittedName>
</protein>
<dbReference type="CDD" id="cd02228">
    <property type="entry name" value="cupin_EutQ"/>
    <property type="match status" value="1"/>
</dbReference>